<comment type="caution">
    <text evidence="1">The sequence shown here is derived from an EMBL/GenBank/DDBJ whole genome shotgun (WGS) entry which is preliminary data.</text>
</comment>
<proteinExistence type="predicted"/>
<sequence>MFNRLLNAQKHIVIIGLNHSVGRDQNLLEFFGEINDLALPLATKYSFDYIDMSDVLTTEDDLNKDGMFGGAHFDRPVYKALSDRILNLLQPAH</sequence>
<evidence type="ECO:0000313" key="2">
    <source>
        <dbReference type="Proteomes" id="UP000075473"/>
    </source>
</evidence>
<dbReference type="SUPFAM" id="SSF52266">
    <property type="entry name" value="SGNH hydrolase"/>
    <property type="match status" value="1"/>
</dbReference>
<dbReference type="Gene3D" id="3.40.50.1110">
    <property type="entry name" value="SGNH hydrolase"/>
    <property type="match status" value="1"/>
</dbReference>
<dbReference type="AlphaFoldDB" id="A0A149QXT6"/>
<evidence type="ECO:0000313" key="1">
    <source>
        <dbReference type="EMBL" id="KXV02115.1"/>
    </source>
</evidence>
<dbReference type="EMBL" id="LHZA01000083">
    <property type="protein sequence ID" value="KXV02115.1"/>
    <property type="molecule type" value="Genomic_DNA"/>
</dbReference>
<dbReference type="PATRIC" id="fig|178900.5.peg.316"/>
<reference evidence="1 2" key="1">
    <citation type="submission" date="2015-06" db="EMBL/GenBank/DDBJ databases">
        <title>Improved classification and identification of acetic acid bacteria using matrix-assisted laser desorption/ionization time-of-flight mass spectrometry; Gluconobacter nephelii and Gluconobacter uchimurae are later heterotypic synonyms of Gluconobacter japonicus and Gluconobacter oxydans, respectively.</title>
        <authorList>
            <person name="Li L."/>
            <person name="Cleenwerck I."/>
            <person name="De Vuyst L."/>
            <person name="Vandamme P."/>
        </authorList>
    </citation>
    <scope>NUCLEOTIDE SEQUENCE [LARGE SCALE GENOMIC DNA]</scope>
    <source>
        <strain evidence="1 2">LMG 1625</strain>
    </source>
</reference>
<dbReference type="InterPro" id="IPR036514">
    <property type="entry name" value="SGNH_hydro_sf"/>
</dbReference>
<name>A0A149QXT6_9PROT</name>
<dbReference type="Proteomes" id="UP000075473">
    <property type="component" value="Unassembled WGS sequence"/>
</dbReference>
<dbReference type="GO" id="GO:0016788">
    <property type="term" value="F:hydrolase activity, acting on ester bonds"/>
    <property type="evidence" value="ECO:0007669"/>
    <property type="project" value="UniProtKB-ARBA"/>
</dbReference>
<protein>
    <recommendedName>
        <fullName evidence="3">SGNH hydrolase-type esterase domain-containing protein</fullName>
    </recommendedName>
</protein>
<accession>A0A149QXT6</accession>
<dbReference type="RefSeq" id="WP_062247583.1">
    <property type="nucleotide sequence ID" value="NZ_LHZA01000083.1"/>
</dbReference>
<organism evidence="1 2">
    <name type="scientific">Acetobacter cerevisiae</name>
    <dbReference type="NCBI Taxonomy" id="178900"/>
    <lineage>
        <taxon>Bacteria</taxon>
        <taxon>Pseudomonadati</taxon>
        <taxon>Pseudomonadota</taxon>
        <taxon>Alphaproteobacteria</taxon>
        <taxon>Acetobacterales</taxon>
        <taxon>Acetobacteraceae</taxon>
        <taxon>Acetobacter</taxon>
    </lineage>
</organism>
<evidence type="ECO:0008006" key="3">
    <source>
        <dbReference type="Google" id="ProtNLM"/>
    </source>
</evidence>
<gene>
    <name evidence="1" type="ORF">AD928_01200</name>
</gene>